<accession>A0A1X6YS50</accession>
<reference evidence="7 8" key="1">
    <citation type="submission" date="2017-03" db="EMBL/GenBank/DDBJ databases">
        <authorList>
            <person name="Afonso C.L."/>
            <person name="Miller P.J."/>
            <person name="Scott M.A."/>
            <person name="Spackman E."/>
            <person name="Goraichik I."/>
            <person name="Dimitrov K.M."/>
            <person name="Suarez D.L."/>
            <person name="Swayne D.E."/>
        </authorList>
    </citation>
    <scope>NUCLEOTIDE SEQUENCE [LARGE SCALE GENOMIC DNA]</scope>
    <source>
        <strain evidence="7 8">CECT 7751</strain>
    </source>
</reference>
<keyword evidence="2" id="KW-1003">Cell membrane</keyword>
<feature type="transmembrane region" description="Helical" evidence="6">
    <location>
        <begin position="47"/>
        <end position="65"/>
    </location>
</feature>
<dbReference type="EMBL" id="FWFN01000002">
    <property type="protein sequence ID" value="SLN29827.1"/>
    <property type="molecule type" value="Genomic_DNA"/>
</dbReference>
<keyword evidence="3 6" id="KW-0812">Transmembrane</keyword>
<proteinExistence type="predicted"/>
<dbReference type="OrthoDB" id="7659099at2"/>
<dbReference type="RefSeq" id="WP_100148557.1">
    <property type="nucleotide sequence ID" value="NZ_FWFN01000002.1"/>
</dbReference>
<evidence type="ECO:0000256" key="5">
    <source>
        <dbReference type="ARBA" id="ARBA00023136"/>
    </source>
</evidence>
<evidence type="ECO:0000256" key="6">
    <source>
        <dbReference type="SAM" id="Phobius"/>
    </source>
</evidence>
<keyword evidence="5 6" id="KW-0472">Membrane</keyword>
<evidence type="ECO:0000313" key="7">
    <source>
        <dbReference type="EMBL" id="SLN29827.1"/>
    </source>
</evidence>
<sequence length="213" mass="22850">MIEALSHSWHGILLAYGVFVLGMFSPGPNILSIIGTSMTVGRDQGRSLAIGIASGSFLWGVLAWAGLTTVLIAYASLMTLIKFIGAGYLLWLAIKSFRSALSVGEITAKPLAGSNNNFDYVRRGLLIQMTNPKAALTWTATISLGLDANSPWWIGGVIVAGTFLISLTGHLTYALAFSTQPVVRIFNAARRWIEAGLGVFFCFASYKLATSRL</sequence>
<organism evidence="7 8">
    <name type="scientific">Pseudooceanicola marinus</name>
    <dbReference type="NCBI Taxonomy" id="396013"/>
    <lineage>
        <taxon>Bacteria</taxon>
        <taxon>Pseudomonadati</taxon>
        <taxon>Pseudomonadota</taxon>
        <taxon>Alphaproteobacteria</taxon>
        <taxon>Rhodobacterales</taxon>
        <taxon>Paracoccaceae</taxon>
        <taxon>Pseudooceanicola</taxon>
    </lineage>
</organism>
<evidence type="ECO:0000313" key="8">
    <source>
        <dbReference type="Proteomes" id="UP000193963"/>
    </source>
</evidence>
<feature type="transmembrane region" description="Helical" evidence="6">
    <location>
        <begin position="12"/>
        <end position="35"/>
    </location>
</feature>
<dbReference type="Proteomes" id="UP000193963">
    <property type="component" value="Unassembled WGS sequence"/>
</dbReference>
<dbReference type="PANTHER" id="PTHR30086:SF21">
    <property type="entry name" value="TRANSPORT PROTEIN"/>
    <property type="match status" value="1"/>
</dbReference>
<feature type="transmembrane region" description="Helical" evidence="6">
    <location>
        <begin position="71"/>
        <end position="94"/>
    </location>
</feature>
<keyword evidence="8" id="KW-1185">Reference proteome</keyword>
<protein>
    <submittedName>
        <fullName evidence="7">Leucine efflux protein</fullName>
    </submittedName>
</protein>
<dbReference type="InterPro" id="IPR001123">
    <property type="entry name" value="LeuE-type"/>
</dbReference>
<dbReference type="Pfam" id="PF01810">
    <property type="entry name" value="LysE"/>
    <property type="match status" value="1"/>
</dbReference>
<dbReference type="PANTHER" id="PTHR30086">
    <property type="entry name" value="ARGININE EXPORTER PROTEIN ARGO"/>
    <property type="match status" value="1"/>
</dbReference>
<feature type="transmembrane region" description="Helical" evidence="6">
    <location>
        <begin position="152"/>
        <end position="172"/>
    </location>
</feature>
<evidence type="ECO:0000256" key="1">
    <source>
        <dbReference type="ARBA" id="ARBA00004651"/>
    </source>
</evidence>
<dbReference type="GO" id="GO:0005886">
    <property type="term" value="C:plasma membrane"/>
    <property type="evidence" value="ECO:0007669"/>
    <property type="project" value="UniProtKB-SubCell"/>
</dbReference>
<dbReference type="AlphaFoldDB" id="A0A1X6YS50"/>
<evidence type="ECO:0000256" key="4">
    <source>
        <dbReference type="ARBA" id="ARBA00022989"/>
    </source>
</evidence>
<name>A0A1X6YS50_9RHOB</name>
<keyword evidence="4 6" id="KW-1133">Transmembrane helix</keyword>
<dbReference type="GO" id="GO:0015171">
    <property type="term" value="F:amino acid transmembrane transporter activity"/>
    <property type="evidence" value="ECO:0007669"/>
    <property type="project" value="TreeGrafter"/>
</dbReference>
<comment type="subcellular location">
    <subcellularLocation>
        <location evidence="1">Cell membrane</location>
        <topology evidence="1">Multi-pass membrane protein</topology>
    </subcellularLocation>
</comment>
<gene>
    <name evidence="7" type="primary">leuE_1</name>
    <name evidence="7" type="ORF">PSM7751_01247</name>
</gene>
<evidence type="ECO:0000256" key="3">
    <source>
        <dbReference type="ARBA" id="ARBA00022692"/>
    </source>
</evidence>
<evidence type="ECO:0000256" key="2">
    <source>
        <dbReference type="ARBA" id="ARBA00022475"/>
    </source>
</evidence>